<dbReference type="InterPro" id="IPR014001">
    <property type="entry name" value="Helicase_ATP-bd"/>
</dbReference>
<evidence type="ECO:0000313" key="7">
    <source>
        <dbReference type="EMBL" id="CAE0753592.1"/>
    </source>
</evidence>
<dbReference type="PROSITE" id="PS51192">
    <property type="entry name" value="HELICASE_ATP_BIND_1"/>
    <property type="match status" value="1"/>
</dbReference>
<dbReference type="Pfam" id="PF00271">
    <property type="entry name" value="Helicase_C"/>
    <property type="match status" value="1"/>
</dbReference>
<dbReference type="SUPFAM" id="SSF52540">
    <property type="entry name" value="P-loop containing nucleoside triphosphate hydrolases"/>
    <property type="match status" value="1"/>
</dbReference>
<dbReference type="PANTHER" id="PTHR47959">
    <property type="entry name" value="ATP-DEPENDENT RNA HELICASE RHLE-RELATED"/>
    <property type="match status" value="1"/>
</dbReference>
<evidence type="ECO:0000256" key="3">
    <source>
        <dbReference type="ARBA" id="ARBA00022806"/>
    </source>
</evidence>
<dbReference type="GO" id="GO:0003676">
    <property type="term" value="F:nucleic acid binding"/>
    <property type="evidence" value="ECO:0007669"/>
    <property type="project" value="InterPro"/>
</dbReference>
<dbReference type="AlphaFoldDB" id="A0A7S4B4A8"/>
<sequence length="331" mass="36232">MQPQALVLSPTIELASQHSRVIAQLAQALPERHISSMPDIADQLDSQTQEGREEEDQSRILSTTPSRFLRAFRDGRVQTGLLRVVAFDEVDALLCGEAHSREMPLAATELLEALLSAGQPVQLLMTTAHLTEAHEHVLRGRFPRAELVRHQGSDSGRRGVLVPTLRQRFHYFNGDKEQQLLRTLARAEADPHLREGTCAVFCASEPDAEKLCALVASAAPQLLPTVLHARMPDAARLAALDRFRLGESRVLVCTACAARGLDLPLLRHVVLYDPTPEVADFVHSAGRTARRGTHGLVTCLVQAGDAAALGRFQALHALQPAPQLSFHRGEQ</sequence>
<accession>A0A7S4B4A8</accession>
<keyword evidence="2" id="KW-0378">Hydrolase</keyword>
<dbReference type="InterPro" id="IPR001650">
    <property type="entry name" value="Helicase_C-like"/>
</dbReference>
<evidence type="ECO:0000256" key="4">
    <source>
        <dbReference type="ARBA" id="ARBA00022840"/>
    </source>
</evidence>
<evidence type="ECO:0000256" key="2">
    <source>
        <dbReference type="ARBA" id="ARBA00022801"/>
    </source>
</evidence>
<reference evidence="7" key="1">
    <citation type="submission" date="2021-01" db="EMBL/GenBank/DDBJ databases">
        <authorList>
            <person name="Corre E."/>
            <person name="Pelletier E."/>
            <person name="Niang G."/>
            <person name="Scheremetjew M."/>
            <person name="Finn R."/>
            <person name="Kale V."/>
            <person name="Holt S."/>
            <person name="Cochrane G."/>
            <person name="Meng A."/>
            <person name="Brown T."/>
            <person name="Cohen L."/>
        </authorList>
    </citation>
    <scope>NUCLEOTIDE SEQUENCE</scope>
    <source>
        <strain evidence="7">CCMP645</strain>
    </source>
</reference>
<keyword evidence="4" id="KW-0067">ATP-binding</keyword>
<dbReference type="Pfam" id="PF00270">
    <property type="entry name" value="DEAD"/>
    <property type="match status" value="1"/>
</dbReference>
<protein>
    <recommendedName>
        <fullName evidence="8">RNA helicase</fullName>
    </recommendedName>
</protein>
<evidence type="ECO:0008006" key="8">
    <source>
        <dbReference type="Google" id="ProtNLM"/>
    </source>
</evidence>
<feature type="domain" description="Helicase ATP-binding" evidence="5">
    <location>
        <begin position="1"/>
        <end position="148"/>
    </location>
</feature>
<dbReference type="Gene3D" id="3.40.50.300">
    <property type="entry name" value="P-loop containing nucleotide triphosphate hydrolases"/>
    <property type="match status" value="2"/>
</dbReference>
<name>A0A7S4B4A8_CHRCT</name>
<dbReference type="InterPro" id="IPR011545">
    <property type="entry name" value="DEAD/DEAH_box_helicase_dom"/>
</dbReference>
<dbReference type="EMBL" id="HBIZ01010472">
    <property type="protein sequence ID" value="CAE0753592.1"/>
    <property type="molecule type" value="Transcribed_RNA"/>
</dbReference>
<dbReference type="PROSITE" id="PS51194">
    <property type="entry name" value="HELICASE_CTER"/>
    <property type="match status" value="1"/>
</dbReference>
<dbReference type="PANTHER" id="PTHR47959:SF1">
    <property type="entry name" value="ATP-DEPENDENT RNA HELICASE DBPA"/>
    <property type="match status" value="1"/>
</dbReference>
<dbReference type="GO" id="GO:0016787">
    <property type="term" value="F:hydrolase activity"/>
    <property type="evidence" value="ECO:0007669"/>
    <property type="project" value="UniProtKB-KW"/>
</dbReference>
<keyword evidence="1" id="KW-0547">Nucleotide-binding</keyword>
<proteinExistence type="predicted"/>
<dbReference type="CDD" id="cd18787">
    <property type="entry name" value="SF2_C_DEAD"/>
    <property type="match status" value="1"/>
</dbReference>
<organism evidence="7">
    <name type="scientific">Chrysotila carterae</name>
    <name type="common">Marine alga</name>
    <name type="synonym">Syracosphaera carterae</name>
    <dbReference type="NCBI Taxonomy" id="13221"/>
    <lineage>
        <taxon>Eukaryota</taxon>
        <taxon>Haptista</taxon>
        <taxon>Haptophyta</taxon>
        <taxon>Prymnesiophyceae</taxon>
        <taxon>Isochrysidales</taxon>
        <taxon>Isochrysidaceae</taxon>
        <taxon>Chrysotila</taxon>
    </lineage>
</organism>
<evidence type="ECO:0000259" key="6">
    <source>
        <dbReference type="PROSITE" id="PS51194"/>
    </source>
</evidence>
<dbReference type="GO" id="GO:0005829">
    <property type="term" value="C:cytosol"/>
    <property type="evidence" value="ECO:0007669"/>
    <property type="project" value="TreeGrafter"/>
</dbReference>
<dbReference type="InterPro" id="IPR027417">
    <property type="entry name" value="P-loop_NTPase"/>
</dbReference>
<gene>
    <name evidence="7" type="ORF">PCAR00345_LOCUS6179</name>
</gene>
<dbReference type="InterPro" id="IPR050079">
    <property type="entry name" value="DEAD_box_RNA_helicase"/>
</dbReference>
<evidence type="ECO:0000256" key="1">
    <source>
        <dbReference type="ARBA" id="ARBA00022741"/>
    </source>
</evidence>
<keyword evidence="3" id="KW-0347">Helicase</keyword>
<evidence type="ECO:0000259" key="5">
    <source>
        <dbReference type="PROSITE" id="PS51192"/>
    </source>
</evidence>
<feature type="domain" description="Helicase C-terminal" evidence="6">
    <location>
        <begin position="179"/>
        <end position="331"/>
    </location>
</feature>
<dbReference type="GO" id="GO:0005524">
    <property type="term" value="F:ATP binding"/>
    <property type="evidence" value="ECO:0007669"/>
    <property type="project" value="UniProtKB-KW"/>
</dbReference>
<dbReference type="SMART" id="SM00490">
    <property type="entry name" value="HELICc"/>
    <property type="match status" value="1"/>
</dbReference>
<dbReference type="GO" id="GO:0003724">
    <property type="term" value="F:RNA helicase activity"/>
    <property type="evidence" value="ECO:0007669"/>
    <property type="project" value="TreeGrafter"/>
</dbReference>